<name>A0A026VYN3_OOCBI</name>
<dbReference type="OrthoDB" id="6479173at2759"/>
<gene>
    <name evidence="1" type="ORF">X777_12924</name>
</gene>
<protein>
    <submittedName>
        <fullName evidence="1">Uncharacterized protein</fullName>
    </submittedName>
</protein>
<reference evidence="1 2" key="1">
    <citation type="journal article" date="2014" name="Curr. Biol.">
        <title>The genome of the clonal raider ant Cerapachys biroi.</title>
        <authorList>
            <person name="Oxley P.R."/>
            <person name="Ji L."/>
            <person name="Fetter-Pruneda I."/>
            <person name="McKenzie S.K."/>
            <person name="Li C."/>
            <person name="Hu H."/>
            <person name="Zhang G."/>
            <person name="Kronauer D.J."/>
        </authorList>
    </citation>
    <scope>NUCLEOTIDE SEQUENCE [LARGE SCALE GENOMIC DNA]</scope>
</reference>
<proteinExistence type="predicted"/>
<organism evidence="1 2">
    <name type="scientific">Ooceraea biroi</name>
    <name type="common">Clonal raider ant</name>
    <name type="synonym">Cerapachys biroi</name>
    <dbReference type="NCBI Taxonomy" id="2015173"/>
    <lineage>
        <taxon>Eukaryota</taxon>
        <taxon>Metazoa</taxon>
        <taxon>Ecdysozoa</taxon>
        <taxon>Arthropoda</taxon>
        <taxon>Hexapoda</taxon>
        <taxon>Insecta</taxon>
        <taxon>Pterygota</taxon>
        <taxon>Neoptera</taxon>
        <taxon>Endopterygota</taxon>
        <taxon>Hymenoptera</taxon>
        <taxon>Apocrita</taxon>
        <taxon>Aculeata</taxon>
        <taxon>Formicoidea</taxon>
        <taxon>Formicidae</taxon>
        <taxon>Dorylinae</taxon>
        <taxon>Ooceraea</taxon>
    </lineage>
</organism>
<sequence length="182" mass="20366">MNLTNIIVASGCMRLEAIRRNEIRRARRDRTGRSTASVAEHRRFTKRQIAELLFENCIDCEKMAAIPQGAFAACKVRSNEKRAISMREETDKTGKESAFNSRPLLEGWELTPLKYNSKLMNSIWGQYNRYSVHNFKKNTDAEEGARGGVAAAFWGAILENHPPAANAAATAPQRIIRTGNGL</sequence>
<accession>A0A026VYN3</accession>
<evidence type="ECO:0000313" key="2">
    <source>
        <dbReference type="Proteomes" id="UP000053097"/>
    </source>
</evidence>
<dbReference type="Proteomes" id="UP000053097">
    <property type="component" value="Unassembled WGS sequence"/>
</dbReference>
<evidence type="ECO:0000313" key="1">
    <source>
        <dbReference type="EMBL" id="EZA48882.1"/>
    </source>
</evidence>
<keyword evidence="2" id="KW-1185">Reference proteome</keyword>
<dbReference type="EMBL" id="KK107566">
    <property type="protein sequence ID" value="EZA48882.1"/>
    <property type="molecule type" value="Genomic_DNA"/>
</dbReference>
<dbReference type="OMA" id="WGAILEN"/>
<dbReference type="AlphaFoldDB" id="A0A026VYN3"/>